<evidence type="ECO:0000313" key="2">
    <source>
        <dbReference type="EMBL" id="PPK93679.1"/>
    </source>
</evidence>
<keyword evidence="1" id="KW-1133">Transmembrane helix</keyword>
<keyword evidence="1" id="KW-0472">Membrane</keyword>
<sequence>MPIKNTFLQLINGFVIFIGAILLLYTFINEDANILFKVFGVILIMFGAYRASTHWVAHKDDHLSEEEEE</sequence>
<proteinExistence type="predicted"/>
<dbReference type="AlphaFoldDB" id="A0A2S6IHJ5"/>
<feature type="transmembrane region" description="Helical" evidence="1">
    <location>
        <begin position="7"/>
        <end position="28"/>
    </location>
</feature>
<protein>
    <submittedName>
        <fullName evidence="2">Uncharacterized protein</fullName>
    </submittedName>
</protein>
<evidence type="ECO:0000313" key="3">
    <source>
        <dbReference type="Proteomes" id="UP000239002"/>
    </source>
</evidence>
<organism evidence="2 3">
    <name type="scientific">Nonlabens xylanidelens</name>
    <dbReference type="NCBI Taxonomy" id="191564"/>
    <lineage>
        <taxon>Bacteria</taxon>
        <taxon>Pseudomonadati</taxon>
        <taxon>Bacteroidota</taxon>
        <taxon>Flavobacteriia</taxon>
        <taxon>Flavobacteriales</taxon>
        <taxon>Flavobacteriaceae</taxon>
        <taxon>Nonlabens</taxon>
    </lineage>
</organism>
<dbReference type="RefSeq" id="WP_104516132.1">
    <property type="nucleotide sequence ID" value="NZ_MQVW01000024.1"/>
</dbReference>
<name>A0A2S6IHJ5_9FLAO</name>
<dbReference type="OrthoDB" id="1448061at2"/>
<accession>A0A2S6IHJ5</accession>
<gene>
    <name evidence="2" type="ORF">LY01_02462</name>
</gene>
<reference evidence="2 3" key="1">
    <citation type="submission" date="2018-02" db="EMBL/GenBank/DDBJ databases">
        <title>Genomic Encyclopedia of Archaeal and Bacterial Type Strains, Phase II (KMG-II): from individual species to whole genera.</title>
        <authorList>
            <person name="Goeker M."/>
        </authorList>
    </citation>
    <scope>NUCLEOTIDE SEQUENCE [LARGE SCALE GENOMIC DNA]</scope>
    <source>
        <strain evidence="2 3">DSM 16809</strain>
    </source>
</reference>
<feature type="transmembrane region" description="Helical" evidence="1">
    <location>
        <begin position="34"/>
        <end position="51"/>
    </location>
</feature>
<dbReference type="EMBL" id="PTJE01000006">
    <property type="protein sequence ID" value="PPK93679.1"/>
    <property type="molecule type" value="Genomic_DNA"/>
</dbReference>
<comment type="caution">
    <text evidence="2">The sequence shown here is derived from an EMBL/GenBank/DDBJ whole genome shotgun (WGS) entry which is preliminary data.</text>
</comment>
<keyword evidence="3" id="KW-1185">Reference proteome</keyword>
<dbReference type="Proteomes" id="UP000239002">
    <property type="component" value="Unassembled WGS sequence"/>
</dbReference>
<evidence type="ECO:0000256" key="1">
    <source>
        <dbReference type="SAM" id="Phobius"/>
    </source>
</evidence>
<keyword evidence="1" id="KW-0812">Transmembrane</keyword>